<keyword evidence="1" id="KW-0067">ATP-binding</keyword>
<reference evidence="4 5" key="1">
    <citation type="journal article" date="2016" name="Mol. Biol. Evol.">
        <title>Comparative Genomics of Early-Diverging Mushroom-Forming Fungi Provides Insights into the Origins of Lignocellulose Decay Capabilities.</title>
        <authorList>
            <person name="Nagy L.G."/>
            <person name="Riley R."/>
            <person name="Tritt A."/>
            <person name="Adam C."/>
            <person name="Daum C."/>
            <person name="Floudas D."/>
            <person name="Sun H."/>
            <person name="Yadav J.S."/>
            <person name="Pangilinan J."/>
            <person name="Larsson K.H."/>
            <person name="Matsuura K."/>
            <person name="Barry K."/>
            <person name="Labutti K."/>
            <person name="Kuo R."/>
            <person name="Ohm R.A."/>
            <person name="Bhattacharya S.S."/>
            <person name="Shirouzu T."/>
            <person name="Yoshinaga Y."/>
            <person name="Martin F.M."/>
            <person name="Grigoriev I.V."/>
            <person name="Hibbett D.S."/>
        </authorList>
    </citation>
    <scope>NUCLEOTIDE SEQUENCE [LARGE SCALE GENOMIC DNA]</scope>
    <source>
        <strain evidence="4 5">93-53</strain>
    </source>
</reference>
<sequence>MQNNPYPQKIGSWWLAENLGSGYSGSIFRGINVHTNQQAAIKLQLRDADCRTNLFERSFYPALQGGLGMPSYFGCGEEGAYDYLAIELLGSSLDALLRRSGKGVMELHSVCAIAMQVIARLEYMHKCGLLHRDIQLGNCVVGLPPNDHIIYMIDFGFSKFYIDRATRCHIPESKAKRDFIGNYWFTSVKVHCRGKVPSRRDDLEAVALMLIHLLTPGGLSWTRNGVPKTDAAHERLMQEKRNARPETLCHGLPDEFEDFLRYCRRLKFAERPDYAMWIDRFRQLASDRGYGRSSSFVWPPKNPKPAVPVALQPKRPVPVNDVIEGMLRELAKLNLNDECRRVLVERNAIVNVVHQDKGNAKKPVEVIVISSDDENDPHGAPAAVRWPKAIQLRKLAHTVPDATNNAALARVVQELVGILHETHSRTLTREAFAVLDALHKQLVDPSTRVQPTRASRRQNGDEGMPQPAHMKITKLVSLRRNVAKAGSSKELAQMVEEFSTVIDKSNGRTVTKDAFGFLDGLATKLKTMA</sequence>
<evidence type="ECO:0000313" key="4">
    <source>
        <dbReference type="EMBL" id="KZT11826.1"/>
    </source>
</evidence>
<feature type="domain" description="Protein kinase" evidence="3">
    <location>
        <begin position="13"/>
        <end position="297"/>
    </location>
</feature>
<dbReference type="PROSITE" id="PS50011">
    <property type="entry name" value="PROTEIN_KINASE_DOM"/>
    <property type="match status" value="1"/>
</dbReference>
<dbReference type="GeneID" id="63822449"/>
<dbReference type="OrthoDB" id="5979581at2759"/>
<gene>
    <name evidence="4" type="ORF">LAESUDRAFT_669947</name>
</gene>
<proteinExistence type="predicted"/>
<evidence type="ECO:0000313" key="5">
    <source>
        <dbReference type="Proteomes" id="UP000076871"/>
    </source>
</evidence>
<dbReference type="PROSITE" id="PS00107">
    <property type="entry name" value="PROTEIN_KINASE_ATP"/>
    <property type="match status" value="1"/>
</dbReference>
<name>A0A165HJX5_9APHY</name>
<evidence type="ECO:0000259" key="3">
    <source>
        <dbReference type="PROSITE" id="PS50011"/>
    </source>
</evidence>
<evidence type="ECO:0000256" key="1">
    <source>
        <dbReference type="PROSITE-ProRule" id="PRU10141"/>
    </source>
</evidence>
<dbReference type="AlphaFoldDB" id="A0A165HJX5"/>
<evidence type="ECO:0000256" key="2">
    <source>
        <dbReference type="SAM" id="MobiDB-lite"/>
    </source>
</evidence>
<dbReference type="SUPFAM" id="SSF56112">
    <property type="entry name" value="Protein kinase-like (PK-like)"/>
    <property type="match status" value="1"/>
</dbReference>
<dbReference type="InterPro" id="IPR050235">
    <property type="entry name" value="CK1_Ser-Thr_kinase"/>
</dbReference>
<dbReference type="InterPro" id="IPR000719">
    <property type="entry name" value="Prot_kinase_dom"/>
</dbReference>
<feature type="binding site" evidence="1">
    <location>
        <position position="42"/>
    </location>
    <ligand>
        <name>ATP</name>
        <dbReference type="ChEBI" id="CHEBI:30616"/>
    </ligand>
</feature>
<dbReference type="RefSeq" id="XP_040769474.1">
    <property type="nucleotide sequence ID" value="XM_040905419.1"/>
</dbReference>
<dbReference type="Gene3D" id="1.10.510.10">
    <property type="entry name" value="Transferase(Phosphotransferase) domain 1"/>
    <property type="match status" value="1"/>
</dbReference>
<keyword evidence="4" id="KW-0418">Kinase</keyword>
<dbReference type="EMBL" id="KV427606">
    <property type="protein sequence ID" value="KZT11826.1"/>
    <property type="molecule type" value="Genomic_DNA"/>
</dbReference>
<dbReference type="GO" id="GO:0004672">
    <property type="term" value="F:protein kinase activity"/>
    <property type="evidence" value="ECO:0007669"/>
    <property type="project" value="InterPro"/>
</dbReference>
<dbReference type="STRING" id="1314785.A0A165HJX5"/>
<accession>A0A165HJX5</accession>
<protein>
    <submittedName>
        <fullName evidence="4">CK1/CK1 protein kinase</fullName>
    </submittedName>
</protein>
<dbReference type="SMART" id="SM00220">
    <property type="entry name" value="S_TKc"/>
    <property type="match status" value="1"/>
</dbReference>
<keyword evidence="1" id="KW-0547">Nucleotide-binding</keyword>
<dbReference type="Proteomes" id="UP000076871">
    <property type="component" value="Unassembled WGS sequence"/>
</dbReference>
<keyword evidence="4" id="KW-0808">Transferase</keyword>
<dbReference type="InParanoid" id="A0A165HJX5"/>
<dbReference type="Pfam" id="PF00069">
    <property type="entry name" value="Pkinase"/>
    <property type="match status" value="1"/>
</dbReference>
<dbReference type="PANTHER" id="PTHR11909">
    <property type="entry name" value="CASEIN KINASE-RELATED"/>
    <property type="match status" value="1"/>
</dbReference>
<dbReference type="GO" id="GO:0005524">
    <property type="term" value="F:ATP binding"/>
    <property type="evidence" value="ECO:0007669"/>
    <property type="project" value="UniProtKB-UniRule"/>
</dbReference>
<feature type="region of interest" description="Disordered" evidence="2">
    <location>
        <begin position="445"/>
        <end position="469"/>
    </location>
</feature>
<dbReference type="InterPro" id="IPR017441">
    <property type="entry name" value="Protein_kinase_ATP_BS"/>
</dbReference>
<organism evidence="4 5">
    <name type="scientific">Laetiporus sulphureus 93-53</name>
    <dbReference type="NCBI Taxonomy" id="1314785"/>
    <lineage>
        <taxon>Eukaryota</taxon>
        <taxon>Fungi</taxon>
        <taxon>Dikarya</taxon>
        <taxon>Basidiomycota</taxon>
        <taxon>Agaricomycotina</taxon>
        <taxon>Agaricomycetes</taxon>
        <taxon>Polyporales</taxon>
        <taxon>Laetiporus</taxon>
    </lineage>
</organism>
<dbReference type="InterPro" id="IPR011009">
    <property type="entry name" value="Kinase-like_dom_sf"/>
</dbReference>
<keyword evidence="5" id="KW-1185">Reference proteome</keyword>